<comment type="caution">
    <text evidence="2">The sequence shown here is derived from an EMBL/GenBank/DDBJ whole genome shotgun (WGS) entry which is preliminary data.</text>
</comment>
<name>A0AAV4BBV1_9GAST</name>
<keyword evidence="3" id="KW-1185">Reference proteome</keyword>
<dbReference type="AlphaFoldDB" id="A0AAV4BBV1"/>
<dbReference type="EMBL" id="BLXT01004630">
    <property type="protein sequence ID" value="GFO15839.1"/>
    <property type="molecule type" value="Genomic_DNA"/>
</dbReference>
<proteinExistence type="predicted"/>
<feature type="region of interest" description="Disordered" evidence="1">
    <location>
        <begin position="118"/>
        <end position="137"/>
    </location>
</feature>
<dbReference type="Proteomes" id="UP000735302">
    <property type="component" value="Unassembled WGS sequence"/>
</dbReference>
<feature type="compositionally biased region" description="Low complexity" evidence="1">
    <location>
        <begin position="35"/>
        <end position="51"/>
    </location>
</feature>
<feature type="region of interest" description="Disordered" evidence="1">
    <location>
        <begin position="35"/>
        <end position="91"/>
    </location>
</feature>
<evidence type="ECO:0000256" key="1">
    <source>
        <dbReference type="SAM" id="MobiDB-lite"/>
    </source>
</evidence>
<evidence type="ECO:0000313" key="2">
    <source>
        <dbReference type="EMBL" id="GFO15839.1"/>
    </source>
</evidence>
<evidence type="ECO:0000313" key="3">
    <source>
        <dbReference type="Proteomes" id="UP000735302"/>
    </source>
</evidence>
<feature type="compositionally biased region" description="Polar residues" evidence="1">
    <location>
        <begin position="79"/>
        <end position="91"/>
    </location>
</feature>
<reference evidence="2 3" key="1">
    <citation type="journal article" date="2021" name="Elife">
        <title>Chloroplast acquisition without the gene transfer in kleptoplastic sea slugs, Plakobranchus ocellatus.</title>
        <authorList>
            <person name="Maeda T."/>
            <person name="Takahashi S."/>
            <person name="Yoshida T."/>
            <person name="Shimamura S."/>
            <person name="Takaki Y."/>
            <person name="Nagai Y."/>
            <person name="Toyoda A."/>
            <person name="Suzuki Y."/>
            <person name="Arimoto A."/>
            <person name="Ishii H."/>
            <person name="Satoh N."/>
            <person name="Nishiyama T."/>
            <person name="Hasebe M."/>
            <person name="Maruyama T."/>
            <person name="Minagawa J."/>
            <person name="Obokata J."/>
            <person name="Shigenobu S."/>
        </authorList>
    </citation>
    <scope>NUCLEOTIDE SEQUENCE [LARGE SCALE GENOMIC DNA]</scope>
</reference>
<organism evidence="2 3">
    <name type="scientific">Plakobranchus ocellatus</name>
    <dbReference type="NCBI Taxonomy" id="259542"/>
    <lineage>
        <taxon>Eukaryota</taxon>
        <taxon>Metazoa</taxon>
        <taxon>Spiralia</taxon>
        <taxon>Lophotrochozoa</taxon>
        <taxon>Mollusca</taxon>
        <taxon>Gastropoda</taxon>
        <taxon>Heterobranchia</taxon>
        <taxon>Euthyneura</taxon>
        <taxon>Panpulmonata</taxon>
        <taxon>Sacoglossa</taxon>
        <taxon>Placobranchoidea</taxon>
        <taxon>Plakobranchidae</taxon>
        <taxon>Plakobranchus</taxon>
    </lineage>
</organism>
<protein>
    <submittedName>
        <fullName evidence="2">Uncharacterized protein</fullName>
    </submittedName>
</protein>
<accession>A0AAV4BBV1</accession>
<sequence>MPRSYLSLRPALVHSHPEMLVMSAQVLDDREMLSLTSRSRATSRATSRTASPTGFSRRDKSLQSSVANVLPERDESKSEQTTNQQDSVRVVNQKSLLPSDGVGVGGTVACESALRSAGTLMSRVRASPSAPRPDGGP</sequence>
<gene>
    <name evidence="2" type="ORF">PoB_004234400</name>
</gene>